<organism evidence="9 10">
    <name type="scientific">Popillia japonica</name>
    <name type="common">Japanese beetle</name>
    <dbReference type="NCBI Taxonomy" id="7064"/>
    <lineage>
        <taxon>Eukaryota</taxon>
        <taxon>Metazoa</taxon>
        <taxon>Ecdysozoa</taxon>
        <taxon>Arthropoda</taxon>
        <taxon>Hexapoda</taxon>
        <taxon>Insecta</taxon>
        <taxon>Pterygota</taxon>
        <taxon>Neoptera</taxon>
        <taxon>Endopterygota</taxon>
        <taxon>Coleoptera</taxon>
        <taxon>Polyphaga</taxon>
        <taxon>Scarabaeiformia</taxon>
        <taxon>Scarabaeidae</taxon>
        <taxon>Rutelinae</taxon>
        <taxon>Popillia</taxon>
    </lineage>
</organism>
<keyword evidence="4" id="KW-0964">Secreted</keyword>
<comment type="caution">
    <text evidence="9">The sequence shown here is derived from an EMBL/GenBank/DDBJ whole genome shotgun (WGS) entry which is preliminary data.</text>
</comment>
<dbReference type="InterPro" id="IPR016090">
    <property type="entry name" value="PLA2-like_dom"/>
</dbReference>
<dbReference type="Proteomes" id="UP001458880">
    <property type="component" value="Unassembled WGS sequence"/>
</dbReference>
<evidence type="ECO:0000313" key="10">
    <source>
        <dbReference type="Proteomes" id="UP001458880"/>
    </source>
</evidence>
<evidence type="ECO:0000256" key="3">
    <source>
        <dbReference type="ARBA" id="ARBA00013278"/>
    </source>
</evidence>
<dbReference type="InterPro" id="IPR033113">
    <property type="entry name" value="PLA2_histidine"/>
</dbReference>
<dbReference type="GO" id="GO:0005576">
    <property type="term" value="C:extracellular region"/>
    <property type="evidence" value="ECO:0007669"/>
    <property type="project" value="UniProtKB-SubCell"/>
</dbReference>
<dbReference type="EC" id="3.1.1.4" evidence="3"/>
<evidence type="ECO:0000256" key="1">
    <source>
        <dbReference type="ARBA" id="ARBA00001913"/>
    </source>
</evidence>
<dbReference type="CDD" id="cd04704">
    <property type="entry name" value="PLA2_bee_venom_like"/>
    <property type="match status" value="1"/>
</dbReference>
<dbReference type="PROSITE" id="PS00118">
    <property type="entry name" value="PA2_HIS"/>
    <property type="match status" value="1"/>
</dbReference>
<dbReference type="InterPro" id="IPR036444">
    <property type="entry name" value="PLipase_A2_dom_sf"/>
</dbReference>
<dbReference type="EMBL" id="JASPKY010000018">
    <property type="protein sequence ID" value="KAK9752817.1"/>
    <property type="molecule type" value="Genomic_DNA"/>
</dbReference>
<accession>A0AAW1N2G2</accession>
<evidence type="ECO:0000256" key="7">
    <source>
        <dbReference type="ARBA" id="ARBA00029903"/>
    </source>
</evidence>
<keyword evidence="6" id="KW-0443">Lipid metabolism</keyword>
<feature type="domain" description="Phospholipase A2-like central" evidence="8">
    <location>
        <begin position="217"/>
        <end position="280"/>
    </location>
</feature>
<reference evidence="9 10" key="1">
    <citation type="journal article" date="2024" name="BMC Genomics">
        <title>De novo assembly and annotation of Popillia japonica's genome with initial clues to its potential as an invasive pest.</title>
        <authorList>
            <person name="Cucini C."/>
            <person name="Boschi S."/>
            <person name="Funari R."/>
            <person name="Cardaioli E."/>
            <person name="Iannotti N."/>
            <person name="Marturano G."/>
            <person name="Paoli F."/>
            <person name="Bruttini M."/>
            <person name="Carapelli A."/>
            <person name="Frati F."/>
            <person name="Nardi F."/>
        </authorList>
    </citation>
    <scope>NUCLEOTIDE SEQUENCE [LARGE SCALE GENOMIC DNA]</scope>
    <source>
        <strain evidence="9">DMR45628</strain>
    </source>
</reference>
<feature type="domain" description="Phospholipase A2-like central" evidence="8">
    <location>
        <begin position="293"/>
        <end position="387"/>
    </location>
</feature>
<sequence>MGDLLVINLPSSMWRNVHRMFSVNLRAYCCLMLLISASVMTFGEPEYHQRNHHHQKRRMNNFVSVNYLPNGQIETRVHYNGISAKETSASNRNDSGLTVRELTDGRRFIHLVYENGTLKDCNYGKRRQQIQSFLNIFDDSNRIEDTNNITVSTSSLVIENLDNKKLIPENVRKWFNYPKLRKLCRKKKRHGKKKNVQRQSFGLSLDMKDQPKPLFVMPGTMWCGDRDIAPSYNALGVFSETDRCCRRHDFCQKNIHAFTRKYELFNGRPFTVSHCYCDARPKRDDIMGDLLRIPGTQWCGKGYSATRYTQLGFFTKTDRCCRTHDLACPFWIGGMETKYGLHNFRANTLMHCSCDERFRACLKMVGSSDADIVGKIFFNWVQTKCFVIKRKRLCAEWEGTKCVKKQTVKKAVLRTNLPY</sequence>
<evidence type="ECO:0000256" key="5">
    <source>
        <dbReference type="ARBA" id="ARBA00022963"/>
    </source>
</evidence>
<dbReference type="GO" id="GO:0006644">
    <property type="term" value="P:phospholipid metabolic process"/>
    <property type="evidence" value="ECO:0007669"/>
    <property type="project" value="InterPro"/>
</dbReference>
<dbReference type="Pfam" id="PF05826">
    <property type="entry name" value="Phospholip_A2_2"/>
    <property type="match status" value="2"/>
</dbReference>
<dbReference type="SUPFAM" id="SSF48619">
    <property type="entry name" value="Phospholipase A2, PLA2"/>
    <property type="match status" value="2"/>
</dbReference>
<evidence type="ECO:0000256" key="4">
    <source>
        <dbReference type="ARBA" id="ARBA00022525"/>
    </source>
</evidence>
<dbReference type="GO" id="GO:0050482">
    <property type="term" value="P:arachidonate secretion"/>
    <property type="evidence" value="ECO:0007669"/>
    <property type="project" value="InterPro"/>
</dbReference>
<dbReference type="PANTHER" id="PTHR12253">
    <property type="entry name" value="RH14732P"/>
    <property type="match status" value="1"/>
</dbReference>
<keyword evidence="10" id="KW-1185">Reference proteome</keyword>
<dbReference type="GO" id="GO:0004623">
    <property type="term" value="F:phospholipase A2 activity"/>
    <property type="evidence" value="ECO:0007669"/>
    <property type="project" value="UniProtKB-EC"/>
</dbReference>
<evidence type="ECO:0000256" key="2">
    <source>
        <dbReference type="ARBA" id="ARBA00004613"/>
    </source>
</evidence>
<gene>
    <name evidence="9" type="ORF">QE152_g4001</name>
</gene>
<proteinExistence type="predicted"/>
<evidence type="ECO:0000313" key="9">
    <source>
        <dbReference type="EMBL" id="KAK9752817.1"/>
    </source>
</evidence>
<dbReference type="GO" id="GO:0016042">
    <property type="term" value="P:lipid catabolic process"/>
    <property type="evidence" value="ECO:0007669"/>
    <property type="project" value="UniProtKB-KW"/>
</dbReference>
<dbReference type="Gene3D" id="1.20.90.10">
    <property type="entry name" value="Phospholipase A2 domain"/>
    <property type="match status" value="2"/>
</dbReference>
<keyword evidence="5" id="KW-0442">Lipid degradation</keyword>
<evidence type="ECO:0000256" key="6">
    <source>
        <dbReference type="ARBA" id="ARBA00023098"/>
    </source>
</evidence>
<name>A0AAW1N2G2_POPJA</name>
<comment type="subcellular location">
    <subcellularLocation>
        <location evidence="2">Secreted</location>
    </subcellularLocation>
</comment>
<dbReference type="AlphaFoldDB" id="A0AAW1N2G2"/>
<evidence type="ECO:0000259" key="8">
    <source>
        <dbReference type="Pfam" id="PF05826"/>
    </source>
</evidence>
<comment type="cofactor">
    <cofactor evidence="1">
        <name>Ca(2+)</name>
        <dbReference type="ChEBI" id="CHEBI:29108"/>
    </cofactor>
</comment>
<protein>
    <recommendedName>
        <fullName evidence="3">phospholipase A2</fullName>
        <ecNumber evidence="3">3.1.1.4</ecNumber>
    </recommendedName>
    <alternativeName>
        <fullName evidence="7">Phosphatidylcholine 2-acylhydrolase</fullName>
    </alternativeName>
</protein>